<keyword evidence="1" id="KW-0472">Membrane</keyword>
<evidence type="ECO:0008006" key="4">
    <source>
        <dbReference type="Google" id="ProtNLM"/>
    </source>
</evidence>
<evidence type="ECO:0000256" key="1">
    <source>
        <dbReference type="SAM" id="Phobius"/>
    </source>
</evidence>
<comment type="caution">
    <text evidence="2">The sequence shown here is derived from an EMBL/GenBank/DDBJ whole genome shotgun (WGS) entry which is preliminary data.</text>
</comment>
<keyword evidence="1" id="KW-1133">Transmembrane helix</keyword>
<keyword evidence="3" id="KW-1185">Reference proteome</keyword>
<protein>
    <recommendedName>
        <fullName evidence="4">DUF998 domain-containing protein</fullName>
    </recommendedName>
</protein>
<feature type="transmembrane region" description="Helical" evidence="1">
    <location>
        <begin position="64"/>
        <end position="83"/>
    </location>
</feature>
<gene>
    <name evidence="2" type="ORF">ACFQHK_01405</name>
</gene>
<feature type="transmembrane region" description="Helical" evidence="1">
    <location>
        <begin position="129"/>
        <end position="152"/>
    </location>
</feature>
<reference evidence="2 3" key="1">
    <citation type="journal article" date="2019" name="Int. J. Syst. Evol. Microbiol.">
        <title>The Global Catalogue of Microorganisms (GCM) 10K type strain sequencing project: providing services to taxonomists for standard genome sequencing and annotation.</title>
        <authorList>
            <consortium name="The Broad Institute Genomics Platform"/>
            <consortium name="The Broad Institute Genome Sequencing Center for Infectious Disease"/>
            <person name="Wu L."/>
            <person name="Ma J."/>
        </authorList>
    </citation>
    <scope>NUCLEOTIDE SEQUENCE [LARGE SCALE GENOMIC DNA]</scope>
    <source>
        <strain evidence="2 3">PSRA2</strain>
    </source>
</reference>
<proteinExistence type="predicted"/>
<dbReference type="RefSeq" id="WP_304446871.1">
    <property type="nucleotide sequence ID" value="NZ_JARRAH010000001.1"/>
</dbReference>
<name>A0ABD5U4B0_9EURY</name>
<dbReference type="EMBL" id="JBHSXM010000001">
    <property type="protein sequence ID" value="MFC6835163.1"/>
    <property type="molecule type" value="Genomic_DNA"/>
</dbReference>
<accession>A0ABD5U4B0</accession>
<feature type="transmembrane region" description="Helical" evidence="1">
    <location>
        <begin position="95"/>
        <end position="117"/>
    </location>
</feature>
<dbReference type="AlphaFoldDB" id="A0ABD5U4B0"/>
<keyword evidence="1" id="KW-0812">Transmembrane</keyword>
<feature type="transmembrane region" description="Helical" evidence="1">
    <location>
        <begin position="35"/>
        <end position="52"/>
    </location>
</feature>
<dbReference type="Proteomes" id="UP001596406">
    <property type="component" value="Unassembled WGS sequence"/>
</dbReference>
<sequence>MSTLGGLVGGILMALTGLALLSVLNEAEFVVVEPVGWFAMVLLALALPALYASERDWFGWPGKIGFALLSIGWVVATLGLTVGTYTMPPTSETGFLVFLLAFLVAVIGMLVFGVAVLRSDGATIPRSAAWLLILALPVGVPFAIAFTTYVMGEGADPWAGPMLFYGLAWVIYARSLRQRRAESPAVEPAGQ</sequence>
<feature type="transmembrane region" description="Helical" evidence="1">
    <location>
        <begin position="158"/>
        <end position="176"/>
    </location>
</feature>
<evidence type="ECO:0000313" key="3">
    <source>
        <dbReference type="Proteomes" id="UP001596406"/>
    </source>
</evidence>
<evidence type="ECO:0000313" key="2">
    <source>
        <dbReference type="EMBL" id="MFC6835163.1"/>
    </source>
</evidence>
<organism evidence="2 3">
    <name type="scientific">Halomarina ordinaria</name>
    <dbReference type="NCBI Taxonomy" id="3033939"/>
    <lineage>
        <taxon>Archaea</taxon>
        <taxon>Methanobacteriati</taxon>
        <taxon>Methanobacteriota</taxon>
        <taxon>Stenosarchaea group</taxon>
        <taxon>Halobacteria</taxon>
        <taxon>Halobacteriales</taxon>
        <taxon>Natronomonadaceae</taxon>
        <taxon>Halomarina</taxon>
    </lineage>
</organism>